<dbReference type="InterPro" id="IPR015422">
    <property type="entry name" value="PyrdxlP-dep_Trfase_small"/>
</dbReference>
<comment type="caution">
    <text evidence="5">The sequence shown here is derived from an EMBL/GenBank/DDBJ whole genome shotgun (WGS) entry which is preliminary data.</text>
</comment>
<evidence type="ECO:0000313" key="5">
    <source>
        <dbReference type="EMBL" id="KAL3083020.1"/>
    </source>
</evidence>
<keyword evidence="2" id="KW-0663">Pyridoxal phosphate</keyword>
<dbReference type="AlphaFoldDB" id="A0ABD2IZE0"/>
<dbReference type="InterPro" id="IPR015424">
    <property type="entry name" value="PyrdxlP-dep_Trfase"/>
</dbReference>
<organism evidence="5 6">
    <name type="scientific">Heterodera schachtii</name>
    <name type="common">Sugarbeet cyst nematode worm</name>
    <name type="synonym">Tylenchus schachtii</name>
    <dbReference type="NCBI Taxonomy" id="97005"/>
    <lineage>
        <taxon>Eukaryota</taxon>
        <taxon>Metazoa</taxon>
        <taxon>Ecdysozoa</taxon>
        <taxon>Nematoda</taxon>
        <taxon>Chromadorea</taxon>
        <taxon>Rhabditida</taxon>
        <taxon>Tylenchina</taxon>
        <taxon>Tylenchomorpha</taxon>
        <taxon>Tylenchoidea</taxon>
        <taxon>Heteroderidae</taxon>
        <taxon>Heteroderinae</taxon>
        <taxon>Heterodera</taxon>
    </lineage>
</organism>
<evidence type="ECO:0000259" key="4">
    <source>
        <dbReference type="Pfam" id="PF00464"/>
    </source>
</evidence>
<feature type="region of interest" description="Disordered" evidence="3">
    <location>
        <begin position="1"/>
        <end position="23"/>
    </location>
</feature>
<dbReference type="PANTHER" id="PTHR11680:SF59">
    <property type="entry name" value="SERINE HYDROXYMETHYLTRANSFERASE, CYTOSOLIC"/>
    <property type="match status" value="1"/>
</dbReference>
<dbReference type="Gene3D" id="3.90.1150.10">
    <property type="entry name" value="Aspartate Aminotransferase, domain 1"/>
    <property type="match status" value="1"/>
</dbReference>
<feature type="compositionally biased region" description="Polar residues" evidence="3">
    <location>
        <begin position="1"/>
        <end position="10"/>
    </location>
</feature>
<comment type="cofactor">
    <cofactor evidence="1">
        <name>pyridoxal 5'-phosphate</name>
        <dbReference type="ChEBI" id="CHEBI:597326"/>
    </cofactor>
</comment>
<name>A0ABD2IZE0_HETSC</name>
<evidence type="ECO:0000256" key="3">
    <source>
        <dbReference type="SAM" id="MobiDB-lite"/>
    </source>
</evidence>
<dbReference type="Proteomes" id="UP001620645">
    <property type="component" value="Unassembled WGS sequence"/>
</dbReference>
<dbReference type="PANTHER" id="PTHR11680">
    <property type="entry name" value="SERINE HYDROXYMETHYLTRANSFERASE"/>
    <property type="match status" value="1"/>
</dbReference>
<keyword evidence="6" id="KW-1185">Reference proteome</keyword>
<accession>A0ABD2IZE0</accession>
<feature type="domain" description="Serine hydroxymethyltransferase-like" evidence="4">
    <location>
        <begin position="2"/>
        <end position="47"/>
    </location>
</feature>
<proteinExistence type="predicted"/>
<evidence type="ECO:0000313" key="6">
    <source>
        <dbReference type="Proteomes" id="UP001620645"/>
    </source>
</evidence>
<sequence>MANIVTNKNTCPGDKSALRPGGIRLGTPAMTSRGLVESDFERIAEFIHRAIEIYRKYEKVIGKTAKEFKKFTQEDEKFKEEIGQLATEVTEFADKFEMPGKEEF</sequence>
<dbReference type="InterPro" id="IPR049943">
    <property type="entry name" value="Ser_HO-MeTrfase-like"/>
</dbReference>
<dbReference type="Pfam" id="PF00464">
    <property type="entry name" value="SHMT"/>
    <property type="match status" value="1"/>
</dbReference>
<gene>
    <name evidence="5" type="ORF">niasHS_010822</name>
</gene>
<dbReference type="SUPFAM" id="SSF53383">
    <property type="entry name" value="PLP-dependent transferases"/>
    <property type="match status" value="1"/>
</dbReference>
<evidence type="ECO:0000256" key="2">
    <source>
        <dbReference type="ARBA" id="ARBA00022898"/>
    </source>
</evidence>
<dbReference type="InterPro" id="IPR039429">
    <property type="entry name" value="SHMT-like_dom"/>
</dbReference>
<protein>
    <recommendedName>
        <fullName evidence="4">Serine hydroxymethyltransferase-like domain-containing protein</fullName>
    </recommendedName>
</protein>
<reference evidence="5 6" key="1">
    <citation type="submission" date="2024-10" db="EMBL/GenBank/DDBJ databases">
        <authorList>
            <person name="Kim D."/>
        </authorList>
    </citation>
    <scope>NUCLEOTIDE SEQUENCE [LARGE SCALE GENOMIC DNA]</scope>
    <source>
        <strain evidence="5">Taebaek</strain>
    </source>
</reference>
<evidence type="ECO:0000256" key="1">
    <source>
        <dbReference type="ARBA" id="ARBA00001933"/>
    </source>
</evidence>
<dbReference type="EMBL" id="JBICCN010000254">
    <property type="protein sequence ID" value="KAL3083020.1"/>
    <property type="molecule type" value="Genomic_DNA"/>
</dbReference>